<comment type="caution">
    <text evidence="1">The sequence shown here is derived from an EMBL/GenBank/DDBJ whole genome shotgun (WGS) entry which is preliminary data.</text>
</comment>
<reference evidence="1" key="1">
    <citation type="submission" date="2019-03" db="EMBL/GenBank/DDBJ databases">
        <title>Candidatus Syntrophosphaera thermopropionivorans: a novel player in syntrophic propionate oxidation during anaerobic digestion.</title>
        <authorList>
            <person name="Dyksma S."/>
        </authorList>
    </citation>
    <scope>NUCLEOTIDE SEQUENCE</scope>
    <source>
        <strain evidence="1">W5</strain>
    </source>
</reference>
<dbReference type="Proteomes" id="UP000294588">
    <property type="component" value="Unassembled WGS sequence"/>
</dbReference>
<accession>A0AC61QJI5</accession>
<organism evidence="1 2">
    <name type="scientific">Candidatus Syntrophosphaera thermopropionivorans</name>
    <dbReference type="NCBI Taxonomy" id="2593015"/>
    <lineage>
        <taxon>Bacteria</taxon>
        <taxon>Pseudomonadati</taxon>
        <taxon>Candidatus Cloacimonadota</taxon>
        <taxon>Candidatus Cloacimonadia</taxon>
        <taxon>Candidatus Cloacimonadales</taxon>
        <taxon>Candidatus Cloacimonadaceae</taxon>
        <taxon>Candidatus Syntrophosphaera</taxon>
    </lineage>
</organism>
<evidence type="ECO:0000313" key="2">
    <source>
        <dbReference type="Proteomes" id="UP000294588"/>
    </source>
</evidence>
<sequence length="246" mass="29597">MRICVVSDMHYPYQMLDERDKENAELVLSFLTEARRNYDMLVLNGDIFDLWFDWKYTIIKQYFPLLHRLAAIQDEGCQLVMISGNHDFWFNDFFQKYLPIPIYDENYNLIADGKKILFTHGDLHPEYDVRYKLFRRLIRFGGIKKIFSWFHPDFSLAMAARLTRSSRMKNFMQPKKTVGLKKYAKYIITKEKYDYVCMGHSHQPEIQEIENGKYINTGDWTRHHTYVEIIDGMVEIRQYKIKEIGK</sequence>
<gene>
    <name evidence="1" type="ORF">E0946_03535</name>
</gene>
<protein>
    <submittedName>
        <fullName evidence="1">UDP-2,3-diacylglucosamine diphosphatase</fullName>
    </submittedName>
</protein>
<evidence type="ECO:0000313" key="1">
    <source>
        <dbReference type="EMBL" id="TDF73256.1"/>
    </source>
</evidence>
<keyword evidence="2" id="KW-1185">Reference proteome</keyword>
<dbReference type="EMBL" id="SMOG01000007">
    <property type="protein sequence ID" value="TDF73256.1"/>
    <property type="molecule type" value="Genomic_DNA"/>
</dbReference>
<name>A0AC61QJI5_9BACT</name>
<proteinExistence type="predicted"/>